<accession>A0AAW2K8I5</accession>
<comment type="caution">
    <text evidence="2">The sequence shown here is derived from an EMBL/GenBank/DDBJ whole genome shotgun (WGS) entry which is preliminary data.</text>
</comment>
<protein>
    <recommendedName>
        <fullName evidence="1">Integrase zinc-binding domain-containing protein</fullName>
    </recommendedName>
</protein>
<feature type="domain" description="Integrase zinc-binding" evidence="1">
    <location>
        <begin position="164"/>
        <end position="216"/>
    </location>
</feature>
<dbReference type="AlphaFoldDB" id="A0AAW2K8I5"/>
<dbReference type="Gene3D" id="1.10.340.70">
    <property type="match status" value="1"/>
</dbReference>
<reference evidence="2" key="1">
    <citation type="submission" date="2020-06" db="EMBL/GenBank/DDBJ databases">
        <authorList>
            <person name="Li T."/>
            <person name="Hu X."/>
            <person name="Zhang T."/>
            <person name="Song X."/>
            <person name="Zhang H."/>
            <person name="Dai N."/>
            <person name="Sheng W."/>
            <person name="Hou X."/>
            <person name="Wei L."/>
        </authorList>
    </citation>
    <scope>NUCLEOTIDE SEQUENCE</scope>
    <source>
        <strain evidence="2">KEN8</strain>
        <tissue evidence="2">Leaf</tissue>
    </source>
</reference>
<reference evidence="2" key="2">
    <citation type="journal article" date="2024" name="Plant">
        <title>Genomic evolution and insights into agronomic trait innovations of Sesamum species.</title>
        <authorList>
            <person name="Miao H."/>
            <person name="Wang L."/>
            <person name="Qu L."/>
            <person name="Liu H."/>
            <person name="Sun Y."/>
            <person name="Le M."/>
            <person name="Wang Q."/>
            <person name="Wei S."/>
            <person name="Zheng Y."/>
            <person name="Lin W."/>
            <person name="Duan Y."/>
            <person name="Cao H."/>
            <person name="Xiong S."/>
            <person name="Wang X."/>
            <person name="Wei L."/>
            <person name="Li C."/>
            <person name="Ma Q."/>
            <person name="Ju M."/>
            <person name="Zhao R."/>
            <person name="Li G."/>
            <person name="Mu C."/>
            <person name="Tian Q."/>
            <person name="Mei H."/>
            <person name="Zhang T."/>
            <person name="Gao T."/>
            <person name="Zhang H."/>
        </authorList>
    </citation>
    <scope>NUCLEOTIDE SEQUENCE</scope>
    <source>
        <strain evidence="2">KEN8</strain>
    </source>
</reference>
<organism evidence="2">
    <name type="scientific">Sesamum calycinum</name>
    <dbReference type="NCBI Taxonomy" id="2727403"/>
    <lineage>
        <taxon>Eukaryota</taxon>
        <taxon>Viridiplantae</taxon>
        <taxon>Streptophyta</taxon>
        <taxon>Embryophyta</taxon>
        <taxon>Tracheophyta</taxon>
        <taxon>Spermatophyta</taxon>
        <taxon>Magnoliopsida</taxon>
        <taxon>eudicotyledons</taxon>
        <taxon>Gunneridae</taxon>
        <taxon>Pentapetalae</taxon>
        <taxon>asterids</taxon>
        <taxon>lamiids</taxon>
        <taxon>Lamiales</taxon>
        <taxon>Pedaliaceae</taxon>
        <taxon>Sesamum</taxon>
    </lineage>
</organism>
<dbReference type="InterPro" id="IPR041588">
    <property type="entry name" value="Integrase_H2C2"/>
</dbReference>
<dbReference type="EMBL" id="JACGWM010000631">
    <property type="protein sequence ID" value="KAL0302110.1"/>
    <property type="molecule type" value="Genomic_DNA"/>
</dbReference>
<dbReference type="PANTHER" id="PTHR48475">
    <property type="entry name" value="RIBONUCLEASE H"/>
    <property type="match status" value="1"/>
</dbReference>
<name>A0AAW2K8I5_9LAMI</name>
<evidence type="ECO:0000259" key="1">
    <source>
        <dbReference type="Pfam" id="PF17921"/>
    </source>
</evidence>
<gene>
    <name evidence="2" type="ORF">Scaly_3044200</name>
</gene>
<sequence length="277" mass="31542">MIGIPGFDSTGLVIGLEESWQSRAYEDCILDMARGGCATGHGHHKPYLVQSEYVARTVDSKKESVPYLILGSTRINLTFYCGVDNIRGLLHWSLAWTNAGEEIYWKRNIKGNDAGIMLTSPVEDELEFVLRFNFKVWNTKAQYQALCRLALIGGNPSLTISKEGKTVLHEIHEGSCGSHTTRMALAKKTLRAGYFWPTFKKDAMDWVRKCEQCQKYVPLIHVLIEPFKLLSTPYPFAKWVMVILGQEDPRLVYRPKHPVAIHFGVKGVNWLRNTQRK</sequence>
<evidence type="ECO:0000313" key="2">
    <source>
        <dbReference type="EMBL" id="KAL0302110.1"/>
    </source>
</evidence>
<dbReference type="Pfam" id="PF17921">
    <property type="entry name" value="Integrase_H2C2"/>
    <property type="match status" value="1"/>
</dbReference>
<dbReference type="PANTHER" id="PTHR48475:SF1">
    <property type="entry name" value="RNASE H TYPE-1 DOMAIN-CONTAINING PROTEIN"/>
    <property type="match status" value="1"/>
</dbReference>
<proteinExistence type="predicted"/>